<dbReference type="RefSeq" id="WP_112331543.1">
    <property type="nucleotide sequence ID" value="NZ_QLYR01000001.1"/>
</dbReference>
<organism evidence="4 5">
    <name type="scientific">Hydrogeniiclostridium mannosilyticum</name>
    <dbReference type="NCBI Taxonomy" id="2764322"/>
    <lineage>
        <taxon>Bacteria</taxon>
        <taxon>Bacillati</taxon>
        <taxon>Bacillota</taxon>
        <taxon>Clostridia</taxon>
        <taxon>Eubacteriales</taxon>
        <taxon>Acutalibacteraceae</taxon>
        <taxon>Hydrogeniiclostridium</taxon>
    </lineage>
</organism>
<comment type="similarity">
    <text evidence="1 2">Belongs to the small heat shock protein (HSP20) family.</text>
</comment>
<proteinExistence type="inferred from homology"/>
<keyword evidence="5" id="KW-1185">Reference proteome</keyword>
<dbReference type="SUPFAM" id="SSF49764">
    <property type="entry name" value="HSP20-like chaperones"/>
    <property type="match status" value="1"/>
</dbReference>
<sequence length="139" mass="16520">MFDLMPFERKDNSLFRYFDDFDRSFFGGLQNMWPSCQTDIVDQGDRYILRVDLPGFEKEEIHLDVEGGRLTLSAEHKEEKEEKDRFVRRERRYGSVSRSFDIANIDAENIRASYKNGVLELNMPKKAERQPQQKPIEIH</sequence>
<evidence type="ECO:0000313" key="4">
    <source>
        <dbReference type="EMBL" id="RAQ30346.1"/>
    </source>
</evidence>
<dbReference type="PROSITE" id="PS01031">
    <property type="entry name" value="SHSP"/>
    <property type="match status" value="1"/>
</dbReference>
<comment type="caution">
    <text evidence="4">The sequence shown here is derived from an EMBL/GenBank/DDBJ whole genome shotgun (WGS) entry which is preliminary data.</text>
</comment>
<dbReference type="AlphaFoldDB" id="A0A328UFG6"/>
<dbReference type="Proteomes" id="UP000249377">
    <property type="component" value="Unassembled WGS sequence"/>
</dbReference>
<dbReference type="InterPro" id="IPR031107">
    <property type="entry name" value="Small_HSP"/>
</dbReference>
<reference evidence="4 5" key="1">
    <citation type="submission" date="2018-06" db="EMBL/GenBank/DDBJ databases">
        <title>Noncontiguous genome sequence of Ruminococcaceae bacterium ASD2818.</title>
        <authorList>
            <person name="Chaplin A.V."/>
            <person name="Sokolova S.R."/>
            <person name="Kochetkova T.O."/>
            <person name="Goltsov A.Y."/>
            <person name="Trofimov D.Y."/>
            <person name="Efimov B.A."/>
        </authorList>
    </citation>
    <scope>NUCLEOTIDE SEQUENCE [LARGE SCALE GENOMIC DNA]</scope>
    <source>
        <strain evidence="4 5">ASD2818</strain>
    </source>
</reference>
<dbReference type="Pfam" id="PF00011">
    <property type="entry name" value="HSP20"/>
    <property type="match status" value="1"/>
</dbReference>
<dbReference type="InterPro" id="IPR008978">
    <property type="entry name" value="HSP20-like_chaperone"/>
</dbReference>
<dbReference type="InterPro" id="IPR002068">
    <property type="entry name" value="A-crystallin/Hsp20_dom"/>
</dbReference>
<dbReference type="Gene3D" id="2.60.40.790">
    <property type="match status" value="1"/>
</dbReference>
<dbReference type="PANTHER" id="PTHR11527">
    <property type="entry name" value="HEAT-SHOCK PROTEIN 20 FAMILY MEMBER"/>
    <property type="match status" value="1"/>
</dbReference>
<dbReference type="CDD" id="cd06471">
    <property type="entry name" value="ACD_LpsHSP_like"/>
    <property type="match status" value="1"/>
</dbReference>
<evidence type="ECO:0000259" key="3">
    <source>
        <dbReference type="PROSITE" id="PS01031"/>
    </source>
</evidence>
<protein>
    <submittedName>
        <fullName evidence="4">Hsp20/alpha crystallin family protein</fullName>
    </submittedName>
</protein>
<evidence type="ECO:0000256" key="1">
    <source>
        <dbReference type="PROSITE-ProRule" id="PRU00285"/>
    </source>
</evidence>
<gene>
    <name evidence="4" type="ORF">DPQ25_02245</name>
</gene>
<name>A0A328UFG6_9FIRM</name>
<evidence type="ECO:0000313" key="5">
    <source>
        <dbReference type="Proteomes" id="UP000249377"/>
    </source>
</evidence>
<evidence type="ECO:0000256" key="2">
    <source>
        <dbReference type="RuleBase" id="RU003616"/>
    </source>
</evidence>
<dbReference type="EMBL" id="QLYR01000001">
    <property type="protein sequence ID" value="RAQ30346.1"/>
    <property type="molecule type" value="Genomic_DNA"/>
</dbReference>
<feature type="domain" description="SHSP" evidence="3">
    <location>
        <begin position="27"/>
        <end position="139"/>
    </location>
</feature>
<accession>A0A328UFG6</accession>